<feature type="compositionally biased region" description="Basic residues" evidence="4">
    <location>
        <begin position="143"/>
        <end position="155"/>
    </location>
</feature>
<organism evidence="6">
    <name type="scientific">Odontella aurita</name>
    <dbReference type="NCBI Taxonomy" id="265563"/>
    <lineage>
        <taxon>Eukaryota</taxon>
        <taxon>Sar</taxon>
        <taxon>Stramenopiles</taxon>
        <taxon>Ochrophyta</taxon>
        <taxon>Bacillariophyta</taxon>
        <taxon>Mediophyceae</taxon>
        <taxon>Biddulphiophycidae</taxon>
        <taxon>Eupodiscales</taxon>
        <taxon>Odontellaceae</taxon>
        <taxon>Odontella</taxon>
    </lineage>
</organism>
<feature type="compositionally biased region" description="Acidic residues" evidence="4">
    <location>
        <begin position="1"/>
        <end position="10"/>
    </location>
</feature>
<sequence length="401" mass="44627">MGAEEDDDDVERVLDEEREEAKRKKKEKRESKKKKKDKKKERKHKKKDEKMKRNEGSNIKKERDGADEDVDDESSSKKRRRDDDNNHEGTSADPHVREEKAVKMESVPTSVPSKSSNDDDKEGRDEGKGADADAEENDQQPSAKRKRKRKRKKKGGGTAEGSSVGGGGGASSANEKEGKLSSIEHTVYVEGIPFDSSEDDVRNFFVENGCRDVLQMRLPRWQDSGRLRGYGHVVFDEIASRSKALKELNGLNLGRRYLTVREPNAPRPGTTAAAAGGIAPRPQPEACRTVFVKNLPYESEEEDIVLAFRPCGKIVEGGVRLARNYTTKQCKGFAYVEFKNPEGAYAAVQKASKPFGMAVKGRPCFVDYDEGKMKGSYRTAEGKLWQSEHGSVHSTGGGRDQ</sequence>
<feature type="compositionally biased region" description="Basic and acidic residues" evidence="4">
    <location>
        <begin position="11"/>
        <end position="22"/>
    </location>
</feature>
<feature type="compositionally biased region" description="Basic and acidic residues" evidence="4">
    <location>
        <begin position="48"/>
        <end position="64"/>
    </location>
</feature>
<feature type="compositionally biased region" description="Basic and acidic residues" evidence="4">
    <location>
        <begin position="116"/>
        <end position="131"/>
    </location>
</feature>
<feature type="domain" description="RRM" evidence="5">
    <location>
        <begin position="185"/>
        <end position="265"/>
    </location>
</feature>
<dbReference type="Pfam" id="PF00076">
    <property type="entry name" value="RRM_1"/>
    <property type="match status" value="2"/>
</dbReference>
<evidence type="ECO:0000256" key="2">
    <source>
        <dbReference type="ARBA" id="ARBA00022884"/>
    </source>
</evidence>
<keyword evidence="1" id="KW-0677">Repeat</keyword>
<dbReference type="AlphaFoldDB" id="A0A7S4JKT2"/>
<dbReference type="SUPFAM" id="SSF54928">
    <property type="entry name" value="RNA-binding domain, RBD"/>
    <property type="match status" value="2"/>
</dbReference>
<dbReference type="PANTHER" id="PTHR23236">
    <property type="entry name" value="EUKARYOTIC TRANSLATION INITIATION FACTOR 4B/4H"/>
    <property type="match status" value="1"/>
</dbReference>
<dbReference type="InterPro" id="IPR012677">
    <property type="entry name" value="Nucleotide-bd_a/b_plait_sf"/>
</dbReference>
<accession>A0A7S4JKT2</accession>
<evidence type="ECO:0000256" key="3">
    <source>
        <dbReference type="PROSITE-ProRule" id="PRU00176"/>
    </source>
</evidence>
<reference evidence="6" key="1">
    <citation type="submission" date="2021-01" db="EMBL/GenBank/DDBJ databases">
        <authorList>
            <person name="Corre E."/>
            <person name="Pelletier E."/>
            <person name="Niang G."/>
            <person name="Scheremetjew M."/>
            <person name="Finn R."/>
            <person name="Kale V."/>
            <person name="Holt S."/>
            <person name="Cochrane G."/>
            <person name="Meng A."/>
            <person name="Brown T."/>
            <person name="Cohen L."/>
        </authorList>
    </citation>
    <scope>NUCLEOTIDE SEQUENCE</scope>
    <source>
        <strain evidence="6">Isolate 1302-5</strain>
    </source>
</reference>
<evidence type="ECO:0000256" key="4">
    <source>
        <dbReference type="SAM" id="MobiDB-lite"/>
    </source>
</evidence>
<feature type="compositionally biased region" description="Gly residues" evidence="4">
    <location>
        <begin position="156"/>
        <end position="170"/>
    </location>
</feature>
<dbReference type="Gene3D" id="3.30.70.330">
    <property type="match status" value="2"/>
</dbReference>
<dbReference type="InterPro" id="IPR000504">
    <property type="entry name" value="RRM_dom"/>
</dbReference>
<proteinExistence type="predicted"/>
<dbReference type="InterPro" id="IPR035979">
    <property type="entry name" value="RBD_domain_sf"/>
</dbReference>
<dbReference type="SMART" id="SM00360">
    <property type="entry name" value="RRM"/>
    <property type="match status" value="2"/>
</dbReference>
<protein>
    <recommendedName>
        <fullName evidence="5">RRM domain-containing protein</fullName>
    </recommendedName>
</protein>
<name>A0A7S4JKT2_9STRA</name>
<dbReference type="GO" id="GO:0003723">
    <property type="term" value="F:RNA binding"/>
    <property type="evidence" value="ECO:0007669"/>
    <property type="project" value="UniProtKB-UniRule"/>
</dbReference>
<dbReference type="EMBL" id="HBKQ01042520">
    <property type="protein sequence ID" value="CAE2266754.1"/>
    <property type="molecule type" value="Transcribed_RNA"/>
</dbReference>
<dbReference type="PANTHER" id="PTHR23236:SF119">
    <property type="entry name" value="NUCLEAR RNA-BINDING PROTEIN SART-3"/>
    <property type="match status" value="1"/>
</dbReference>
<evidence type="ECO:0000259" key="5">
    <source>
        <dbReference type="PROSITE" id="PS50102"/>
    </source>
</evidence>
<keyword evidence="2 3" id="KW-0694">RNA-binding</keyword>
<feature type="region of interest" description="Disordered" evidence="4">
    <location>
        <begin position="1"/>
        <end position="178"/>
    </location>
</feature>
<feature type="compositionally biased region" description="Basic residues" evidence="4">
    <location>
        <begin position="23"/>
        <end position="47"/>
    </location>
</feature>
<gene>
    <name evidence="6" type="ORF">OAUR00152_LOCUS29332</name>
</gene>
<feature type="domain" description="RRM" evidence="5">
    <location>
        <begin position="288"/>
        <end position="371"/>
    </location>
</feature>
<evidence type="ECO:0000256" key="1">
    <source>
        <dbReference type="ARBA" id="ARBA00022737"/>
    </source>
</evidence>
<dbReference type="PROSITE" id="PS50102">
    <property type="entry name" value="RRM"/>
    <property type="match status" value="2"/>
</dbReference>
<feature type="compositionally biased region" description="Basic and acidic residues" evidence="4">
    <location>
        <begin position="94"/>
        <end position="103"/>
    </location>
</feature>
<evidence type="ECO:0000313" key="6">
    <source>
        <dbReference type="EMBL" id="CAE2266754.1"/>
    </source>
</evidence>